<keyword evidence="3 6" id="KW-0731">Sigma factor</keyword>
<dbReference type="NCBIfam" id="TIGR02937">
    <property type="entry name" value="sigma70-ECF"/>
    <property type="match status" value="1"/>
</dbReference>
<feature type="domain" description="RNA polymerase sigma factor 70 region 4 type 2" evidence="8">
    <location>
        <begin position="136"/>
        <end position="186"/>
    </location>
</feature>
<dbReference type="InterPro" id="IPR013324">
    <property type="entry name" value="RNA_pol_sigma_r3/r4-like"/>
</dbReference>
<dbReference type="Gene3D" id="1.10.10.10">
    <property type="entry name" value="Winged helix-like DNA-binding domain superfamily/Winged helix DNA-binding domain"/>
    <property type="match status" value="1"/>
</dbReference>
<organism evidence="9 10">
    <name type="scientific">Phocaeicola acetigenes</name>
    <dbReference type="NCBI Taxonomy" id="3016083"/>
    <lineage>
        <taxon>Bacteria</taxon>
        <taxon>Pseudomonadati</taxon>
        <taxon>Bacteroidota</taxon>
        <taxon>Bacteroidia</taxon>
        <taxon>Bacteroidales</taxon>
        <taxon>Bacteroidaceae</taxon>
        <taxon>Phocaeicola</taxon>
    </lineage>
</organism>
<evidence type="ECO:0000256" key="1">
    <source>
        <dbReference type="ARBA" id="ARBA00010641"/>
    </source>
</evidence>
<dbReference type="Pfam" id="PF08281">
    <property type="entry name" value="Sigma70_r4_2"/>
    <property type="match status" value="1"/>
</dbReference>
<accession>A0ABT4PGL6</accession>
<dbReference type="PROSITE" id="PS01063">
    <property type="entry name" value="SIGMA70_ECF"/>
    <property type="match status" value="1"/>
</dbReference>
<dbReference type="SUPFAM" id="SSF88659">
    <property type="entry name" value="Sigma3 and sigma4 domains of RNA polymerase sigma factors"/>
    <property type="match status" value="1"/>
</dbReference>
<reference evidence="9" key="1">
    <citation type="submission" date="2022-12" db="EMBL/GenBank/DDBJ databases">
        <title>Phocaeicola acetigenes sp. nov., isolated feces from a healthy human.</title>
        <authorList>
            <person name="Do H."/>
            <person name="Ha Y.B."/>
            <person name="Kim J.-S."/>
            <person name="Suh M.K."/>
            <person name="Kim H.S."/>
            <person name="Lee J.-S."/>
        </authorList>
    </citation>
    <scope>NUCLEOTIDE SEQUENCE</scope>
    <source>
        <strain evidence="9">KGMB11183</strain>
    </source>
</reference>
<keyword evidence="5 6" id="KW-0804">Transcription</keyword>
<keyword evidence="4 6" id="KW-0238">DNA-binding</keyword>
<comment type="caution">
    <text evidence="9">The sequence shown here is derived from an EMBL/GenBank/DDBJ whole genome shotgun (WGS) entry which is preliminary data.</text>
</comment>
<dbReference type="RefSeq" id="WP_269877282.1">
    <property type="nucleotide sequence ID" value="NZ_JAPZVM010000003.1"/>
</dbReference>
<evidence type="ECO:0000313" key="9">
    <source>
        <dbReference type="EMBL" id="MCZ8372194.1"/>
    </source>
</evidence>
<gene>
    <name evidence="9" type="ORF">O6P32_05640</name>
</gene>
<dbReference type="SUPFAM" id="SSF88946">
    <property type="entry name" value="Sigma2 domain of RNA polymerase sigma factors"/>
    <property type="match status" value="1"/>
</dbReference>
<dbReference type="InterPro" id="IPR039425">
    <property type="entry name" value="RNA_pol_sigma-70-like"/>
</dbReference>
<dbReference type="InterPro" id="IPR014284">
    <property type="entry name" value="RNA_pol_sigma-70_dom"/>
</dbReference>
<protein>
    <recommendedName>
        <fullName evidence="6">RNA polymerase sigma factor</fullName>
    </recommendedName>
</protein>
<evidence type="ECO:0000256" key="3">
    <source>
        <dbReference type="ARBA" id="ARBA00023082"/>
    </source>
</evidence>
<evidence type="ECO:0000256" key="5">
    <source>
        <dbReference type="ARBA" id="ARBA00023163"/>
    </source>
</evidence>
<dbReference type="InterPro" id="IPR036388">
    <property type="entry name" value="WH-like_DNA-bd_sf"/>
</dbReference>
<feature type="domain" description="RNA polymerase sigma-70 region 2" evidence="7">
    <location>
        <begin position="37"/>
        <end position="102"/>
    </location>
</feature>
<dbReference type="PANTHER" id="PTHR43133">
    <property type="entry name" value="RNA POLYMERASE ECF-TYPE SIGMA FACTO"/>
    <property type="match status" value="1"/>
</dbReference>
<name>A0ABT4PGL6_9BACT</name>
<dbReference type="InterPro" id="IPR013325">
    <property type="entry name" value="RNA_pol_sigma_r2"/>
</dbReference>
<evidence type="ECO:0000259" key="8">
    <source>
        <dbReference type="Pfam" id="PF08281"/>
    </source>
</evidence>
<dbReference type="Proteomes" id="UP001141933">
    <property type="component" value="Unassembled WGS sequence"/>
</dbReference>
<dbReference type="InterPro" id="IPR013249">
    <property type="entry name" value="RNA_pol_sigma70_r4_t2"/>
</dbReference>
<dbReference type="Gene3D" id="1.10.1740.10">
    <property type="match status" value="1"/>
</dbReference>
<keyword evidence="2 6" id="KW-0805">Transcription regulation</keyword>
<dbReference type="PANTHER" id="PTHR43133:SF46">
    <property type="entry name" value="RNA POLYMERASE SIGMA-70 FACTOR ECF SUBFAMILY"/>
    <property type="match status" value="1"/>
</dbReference>
<sequence length="207" mass="24543">MVSEDRKSNFAGNTIFSDEKALIEGLKSGSEPCYNRLYKLWVSRLYRFVYGYVKSESITDDIVQETFLRIWTHRAELNPELSFKSYLFTISYHLLLKELRRQVQNPLVGEYISYVTQLHTSDEITERAVEFDQFEEALKRAKMKLTPRQREIFELNKEQSLSISDIAEKFSITEQVVRNQLSAALKVIRKELTDFSFIFLLFMFYNR</sequence>
<evidence type="ECO:0000256" key="2">
    <source>
        <dbReference type="ARBA" id="ARBA00023015"/>
    </source>
</evidence>
<evidence type="ECO:0000313" key="10">
    <source>
        <dbReference type="Proteomes" id="UP001141933"/>
    </source>
</evidence>
<evidence type="ECO:0000256" key="4">
    <source>
        <dbReference type="ARBA" id="ARBA00023125"/>
    </source>
</evidence>
<dbReference type="Pfam" id="PF04542">
    <property type="entry name" value="Sigma70_r2"/>
    <property type="match status" value="1"/>
</dbReference>
<evidence type="ECO:0000259" key="7">
    <source>
        <dbReference type="Pfam" id="PF04542"/>
    </source>
</evidence>
<keyword evidence="10" id="KW-1185">Reference proteome</keyword>
<comment type="similarity">
    <text evidence="1 6">Belongs to the sigma-70 factor family. ECF subfamily.</text>
</comment>
<proteinExistence type="inferred from homology"/>
<evidence type="ECO:0000256" key="6">
    <source>
        <dbReference type="RuleBase" id="RU000716"/>
    </source>
</evidence>
<dbReference type="InterPro" id="IPR000838">
    <property type="entry name" value="RNA_pol_sigma70_ECF_CS"/>
</dbReference>
<dbReference type="InterPro" id="IPR007627">
    <property type="entry name" value="RNA_pol_sigma70_r2"/>
</dbReference>
<dbReference type="EMBL" id="JAPZVM010000003">
    <property type="protein sequence ID" value="MCZ8372194.1"/>
    <property type="molecule type" value="Genomic_DNA"/>
</dbReference>